<reference evidence="1 2" key="1">
    <citation type="submission" date="2024-07" db="EMBL/GenBank/DDBJ databases">
        <title>Chromosome-level genome assembly of the water stick insect Ranatra chinensis (Heteroptera: Nepidae).</title>
        <authorList>
            <person name="Liu X."/>
        </authorList>
    </citation>
    <scope>NUCLEOTIDE SEQUENCE [LARGE SCALE GENOMIC DNA]</scope>
    <source>
        <strain evidence="1">Cailab_2021Rc</strain>
        <tissue evidence="1">Muscle</tissue>
    </source>
</reference>
<dbReference type="AlphaFoldDB" id="A0ABD0YKV7"/>
<dbReference type="Proteomes" id="UP001558652">
    <property type="component" value="Unassembled WGS sequence"/>
</dbReference>
<proteinExistence type="predicted"/>
<keyword evidence="2" id="KW-1185">Reference proteome</keyword>
<organism evidence="1 2">
    <name type="scientific">Ranatra chinensis</name>
    <dbReference type="NCBI Taxonomy" id="642074"/>
    <lineage>
        <taxon>Eukaryota</taxon>
        <taxon>Metazoa</taxon>
        <taxon>Ecdysozoa</taxon>
        <taxon>Arthropoda</taxon>
        <taxon>Hexapoda</taxon>
        <taxon>Insecta</taxon>
        <taxon>Pterygota</taxon>
        <taxon>Neoptera</taxon>
        <taxon>Paraneoptera</taxon>
        <taxon>Hemiptera</taxon>
        <taxon>Heteroptera</taxon>
        <taxon>Panheteroptera</taxon>
        <taxon>Nepomorpha</taxon>
        <taxon>Nepidae</taxon>
        <taxon>Ranatrinae</taxon>
        <taxon>Ranatra</taxon>
    </lineage>
</organism>
<comment type="caution">
    <text evidence="1">The sequence shown here is derived from an EMBL/GenBank/DDBJ whole genome shotgun (WGS) entry which is preliminary data.</text>
</comment>
<protein>
    <submittedName>
        <fullName evidence="1">Uncharacterized protein</fullName>
    </submittedName>
</protein>
<name>A0ABD0YKV7_9HEMI</name>
<sequence>MSGSCCSTVSRPDNVQVSVLEPSCGRKHSNRVLTDFGSLAGFAGASQLCDVLIHAGPEVSLSVAQSACGSNSRAEILGCMVDTEIAYVRDAVSVGQSTVVELIAVPDCVMVWPFLSRAEMEAPVSTRKLVPELKSLRNRQHFFRRLERALKVAFPCVCSELPMAETSTVCQFRGGRAPTPRPTPRTAAGTSTLVYALVLTLLVVQARQEFGEQVGQEVLGRGSDGDGAGAGLRSLR</sequence>
<evidence type="ECO:0000313" key="1">
    <source>
        <dbReference type="EMBL" id="KAL1131895.1"/>
    </source>
</evidence>
<gene>
    <name evidence="1" type="ORF">AAG570_011506</name>
</gene>
<accession>A0ABD0YKV7</accession>
<dbReference type="EMBL" id="JBFDAA010000006">
    <property type="protein sequence ID" value="KAL1131895.1"/>
    <property type="molecule type" value="Genomic_DNA"/>
</dbReference>
<evidence type="ECO:0000313" key="2">
    <source>
        <dbReference type="Proteomes" id="UP001558652"/>
    </source>
</evidence>